<dbReference type="Proteomes" id="UP000471166">
    <property type="component" value="Unassembled WGS sequence"/>
</dbReference>
<protein>
    <submittedName>
        <fullName evidence="3">Uncharacterized protein</fullName>
    </submittedName>
</protein>
<feature type="region of interest" description="Disordered" evidence="1">
    <location>
        <begin position="792"/>
        <end position="811"/>
    </location>
</feature>
<organism evidence="3 4">
    <name type="scientific">Nocardia cyriacigeorgica</name>
    <dbReference type="NCBI Taxonomy" id="135487"/>
    <lineage>
        <taxon>Bacteria</taxon>
        <taxon>Bacillati</taxon>
        <taxon>Actinomycetota</taxon>
        <taxon>Actinomycetes</taxon>
        <taxon>Mycobacteriales</taxon>
        <taxon>Nocardiaceae</taxon>
        <taxon>Nocardia</taxon>
    </lineage>
</organism>
<dbReference type="RefSeq" id="WP_163847152.1">
    <property type="nucleotide sequence ID" value="NZ_JAAGVB010000054.1"/>
</dbReference>
<comment type="caution">
    <text evidence="3">The sequence shown here is derived from an EMBL/GenBank/DDBJ whole genome shotgun (WGS) entry which is preliminary data.</text>
</comment>
<dbReference type="AlphaFoldDB" id="A0A6P1CVI2"/>
<feature type="transmembrane region" description="Helical" evidence="2">
    <location>
        <begin position="35"/>
        <end position="57"/>
    </location>
</feature>
<evidence type="ECO:0000256" key="2">
    <source>
        <dbReference type="SAM" id="Phobius"/>
    </source>
</evidence>
<feature type="transmembrane region" description="Helical" evidence="2">
    <location>
        <begin position="348"/>
        <end position="366"/>
    </location>
</feature>
<proteinExistence type="predicted"/>
<feature type="transmembrane region" description="Helical" evidence="2">
    <location>
        <begin position="160"/>
        <end position="180"/>
    </location>
</feature>
<keyword evidence="2" id="KW-0472">Membrane</keyword>
<feature type="transmembrane region" description="Helical" evidence="2">
    <location>
        <begin position="319"/>
        <end position="342"/>
    </location>
</feature>
<feature type="transmembrane region" description="Helical" evidence="2">
    <location>
        <begin position="106"/>
        <end position="139"/>
    </location>
</feature>
<accession>A0A6P1CVI2</accession>
<gene>
    <name evidence="3" type="ORF">GV791_25245</name>
</gene>
<dbReference type="EMBL" id="JAAGVB010000054">
    <property type="protein sequence ID" value="NEW35847.1"/>
    <property type="molecule type" value="Genomic_DNA"/>
</dbReference>
<feature type="transmembrane region" description="Helical" evidence="2">
    <location>
        <begin position="411"/>
        <end position="430"/>
    </location>
</feature>
<name>A0A6P1CVI2_9NOCA</name>
<evidence type="ECO:0000313" key="4">
    <source>
        <dbReference type="Proteomes" id="UP000471166"/>
    </source>
</evidence>
<evidence type="ECO:0000313" key="3">
    <source>
        <dbReference type="EMBL" id="NEW35847.1"/>
    </source>
</evidence>
<evidence type="ECO:0000256" key="1">
    <source>
        <dbReference type="SAM" id="MobiDB-lite"/>
    </source>
</evidence>
<feature type="transmembrane region" description="Helical" evidence="2">
    <location>
        <begin position="387"/>
        <end position="405"/>
    </location>
</feature>
<feature type="transmembrane region" description="Helical" evidence="2">
    <location>
        <begin position="186"/>
        <end position="205"/>
    </location>
</feature>
<keyword evidence="2" id="KW-0812">Transmembrane</keyword>
<reference evidence="3 4" key="1">
    <citation type="submission" date="2020-01" db="EMBL/GenBank/DDBJ databases">
        <title>Genetics and antimicrobial susceptibilities of Nocardia species isolated from the soil; a comparison with species isolated from humans.</title>
        <authorList>
            <person name="Carrasco G."/>
            <person name="Monzon S."/>
            <person name="Sansegundo M."/>
            <person name="Garcia E."/>
            <person name="Garrido N."/>
            <person name="Medina M.J."/>
            <person name="Villalon P."/>
            <person name="Ramirez-Arocha A.C."/>
            <person name="Jimenez P."/>
            <person name="Cuesta I."/>
            <person name="Valdezate S."/>
        </authorList>
    </citation>
    <scope>NUCLEOTIDE SEQUENCE [LARGE SCALE GENOMIC DNA]</scope>
    <source>
        <strain evidence="3 4">CNM20110626</strain>
    </source>
</reference>
<sequence length="811" mass="85761">MIAWDPATCDFDRWRPRTAARRLRNWIGATRRRRWTVWLVGSAFILFVFPGLVGAVATAGTGNLAAGSSANTALSALEVKDSSGVDLAQYMFVVNVGNSLFNPADAALALVIGLIFAGWLVVVGAVLWLVGWVLSFVWLDLIGNVITGVANSFTSQIATTIMLVTAATIGAVIVGVFLARGLHAKATAQIVTMVGVAMLGPIFLANPLAEILSSHGVLVQGRDIGLSVAAGLHGSTAIDPDQLVATMQADTVDNFARKPLQVWNFGLVVDEYTGCKEAWSAGIQAQSGDAVRDNLKACGQAGEYAYAVSSEPTIGQIGAGILILLSAIIMLYFAASLSIRIIWAALDAIYHGFMMIFGLAAGGFIYGPTQTFMARNAADSIIAGARMAVNTVFLSVYLLILGRVFEQAGGQVITVLVVGAVIQIVGVVQARRLNDSLTRGNEWIADRFSAVMQGGQALGVGGGGGSGGSGMGLAGVTNTMGTGAALLAGMGALSTINNSPAAAWLIGRVNPLNPAARRAEQMRRTQIAGWTQAHMAEAYPASFLNRVQFAEAASEGLARHQAERLRGWNTTANTRTPDHVHIPSGIDTPRGAAIAVQWAAGAGAASEGDLLAALAMAGFTDRQVMNNAIWAHVYAENHTADEPAKAKPMARVAALSRVFESNPTEHNLYALEMAAVQLRTERSGGVALTSAQRDLARDYMDNPTLEGIRRLQRRADGLDPVTGNVDPGSTRDDRIAAERTLSWIENGYAMNILNAVDQLNQTPLEDIQAGARVRSAHPAVRDLRRWVTDARRLERQTHGDGATGADMAPPR</sequence>
<keyword evidence="2" id="KW-1133">Transmembrane helix</keyword>